<gene>
    <name evidence="1" type="ORF">AHMF7605_16570</name>
</gene>
<dbReference type="EMBL" id="PYFT01000001">
    <property type="protein sequence ID" value="PSR55003.1"/>
    <property type="molecule type" value="Genomic_DNA"/>
</dbReference>
<dbReference type="OrthoDB" id="64529at2"/>
<protein>
    <submittedName>
        <fullName evidence="1">Uncharacterized protein</fullName>
    </submittedName>
</protein>
<sequence>MAFHNFKEEPELEAGLTNTINAYAKEQVASLTAYKYIINAVNYTKLLGKYLTTIRYNTCQIKLNSEANTIVRTKGI</sequence>
<dbReference type="AlphaFoldDB" id="A0A2T2YHL7"/>
<proteinExistence type="predicted"/>
<evidence type="ECO:0000313" key="2">
    <source>
        <dbReference type="Proteomes" id="UP000240357"/>
    </source>
</evidence>
<dbReference type="RefSeq" id="WP_106931179.1">
    <property type="nucleotide sequence ID" value="NZ_PYFT01000001.1"/>
</dbReference>
<comment type="caution">
    <text evidence="1">The sequence shown here is derived from an EMBL/GenBank/DDBJ whole genome shotgun (WGS) entry which is preliminary data.</text>
</comment>
<organism evidence="1 2">
    <name type="scientific">Adhaeribacter arboris</name>
    <dbReference type="NCBI Taxonomy" id="2072846"/>
    <lineage>
        <taxon>Bacteria</taxon>
        <taxon>Pseudomonadati</taxon>
        <taxon>Bacteroidota</taxon>
        <taxon>Cytophagia</taxon>
        <taxon>Cytophagales</taxon>
        <taxon>Hymenobacteraceae</taxon>
        <taxon>Adhaeribacter</taxon>
    </lineage>
</organism>
<accession>A0A2T2YHL7</accession>
<reference evidence="1 2" key="1">
    <citation type="submission" date="2018-03" db="EMBL/GenBank/DDBJ databases">
        <title>Adhaeribacter sp. HMF7605 Genome sequencing and assembly.</title>
        <authorList>
            <person name="Kang H."/>
            <person name="Kang J."/>
            <person name="Cha I."/>
            <person name="Kim H."/>
            <person name="Joh K."/>
        </authorList>
    </citation>
    <scope>NUCLEOTIDE SEQUENCE [LARGE SCALE GENOMIC DNA]</scope>
    <source>
        <strain evidence="1 2">HMF7605</strain>
    </source>
</reference>
<name>A0A2T2YHL7_9BACT</name>
<evidence type="ECO:0000313" key="1">
    <source>
        <dbReference type="EMBL" id="PSR55003.1"/>
    </source>
</evidence>
<dbReference type="Proteomes" id="UP000240357">
    <property type="component" value="Unassembled WGS sequence"/>
</dbReference>
<keyword evidence="2" id="KW-1185">Reference proteome</keyword>